<evidence type="ECO:0000313" key="1">
    <source>
        <dbReference type="EMBL" id="KAF9943803.1"/>
    </source>
</evidence>
<reference evidence="1" key="1">
    <citation type="journal article" date="2020" name="Fungal Divers.">
        <title>Resolving the Mortierellaceae phylogeny through synthesis of multi-gene phylogenetics and phylogenomics.</title>
        <authorList>
            <person name="Vandepol N."/>
            <person name="Liber J."/>
            <person name="Desiro A."/>
            <person name="Na H."/>
            <person name="Kennedy M."/>
            <person name="Barry K."/>
            <person name="Grigoriev I.V."/>
            <person name="Miller A.N."/>
            <person name="O'Donnell K."/>
            <person name="Stajich J.E."/>
            <person name="Bonito G."/>
        </authorList>
    </citation>
    <scope>NUCLEOTIDE SEQUENCE</scope>
    <source>
        <strain evidence="1">CK1249</strain>
    </source>
</reference>
<dbReference type="AlphaFoldDB" id="A0A9P6IQ48"/>
<dbReference type="EMBL" id="JAAAHY010002869">
    <property type="protein sequence ID" value="KAF9943803.1"/>
    <property type="molecule type" value="Genomic_DNA"/>
</dbReference>
<gene>
    <name evidence="1" type="ORF">BGZ70_005398</name>
</gene>
<sequence length="146" mass="16267">MNAALTEDLRISLCPRPGWKDGFVTLSETYLYEALTRSRNSAEEAQLVEQYQILFKPEEGTADGDGEVDIFADHRGQLTRNLFFSGRSNFARHGAIGNPADKTLPSLFDFSTPAYQEALAALEITSGNEYTQAKKLFKELVQQDLA</sequence>
<accession>A0A9P6IQ48</accession>
<dbReference type="Proteomes" id="UP000738359">
    <property type="component" value="Unassembled WGS sequence"/>
</dbReference>
<proteinExistence type="predicted"/>
<feature type="non-terminal residue" evidence="1">
    <location>
        <position position="146"/>
    </location>
</feature>
<evidence type="ECO:0000313" key="2">
    <source>
        <dbReference type="Proteomes" id="UP000738359"/>
    </source>
</evidence>
<organism evidence="1 2">
    <name type="scientific">Mortierella alpina</name>
    <name type="common">Oleaginous fungus</name>
    <name type="synonym">Mortierella renispora</name>
    <dbReference type="NCBI Taxonomy" id="64518"/>
    <lineage>
        <taxon>Eukaryota</taxon>
        <taxon>Fungi</taxon>
        <taxon>Fungi incertae sedis</taxon>
        <taxon>Mucoromycota</taxon>
        <taxon>Mortierellomycotina</taxon>
        <taxon>Mortierellomycetes</taxon>
        <taxon>Mortierellales</taxon>
        <taxon>Mortierellaceae</taxon>
        <taxon>Mortierella</taxon>
    </lineage>
</organism>
<name>A0A9P6IQ48_MORAP</name>
<protein>
    <submittedName>
        <fullName evidence="1">Uncharacterized protein</fullName>
    </submittedName>
</protein>
<comment type="caution">
    <text evidence="1">The sequence shown here is derived from an EMBL/GenBank/DDBJ whole genome shotgun (WGS) entry which is preliminary data.</text>
</comment>
<keyword evidence="2" id="KW-1185">Reference proteome</keyword>
<dbReference type="OrthoDB" id="2418076at2759"/>